<sequence>MPTVSDLLPYALYVIVSRWTTPGDDSEAIQWDIAWYNPAPGIGLKLFRDRPCSDGYWHYRLDFDPASEHVDHLGRAAVIMLIGEPRLTWPFDLASVIETQDPRPTGSLVSNGRLCEDAFADGDKYMVKLVLTLYKNDYLRARYTLDEAVINAIGGNRPPPCRWIDAVDW</sequence>
<accession>A0A165D4A2</accession>
<name>A0A165D4A2_9BASI</name>
<dbReference type="OrthoDB" id="10450403at2759"/>
<dbReference type="InParanoid" id="A0A165D4A2"/>
<protein>
    <submittedName>
        <fullName evidence="1">Uncharacterized protein</fullName>
    </submittedName>
</protein>
<dbReference type="AlphaFoldDB" id="A0A165D4A2"/>
<keyword evidence="2" id="KW-1185">Reference proteome</keyword>
<evidence type="ECO:0000313" key="2">
    <source>
        <dbReference type="Proteomes" id="UP000076842"/>
    </source>
</evidence>
<reference evidence="1 2" key="1">
    <citation type="journal article" date="2016" name="Mol. Biol. Evol.">
        <title>Comparative Genomics of Early-Diverging Mushroom-Forming Fungi Provides Insights into the Origins of Lignocellulose Decay Capabilities.</title>
        <authorList>
            <person name="Nagy L.G."/>
            <person name="Riley R."/>
            <person name="Tritt A."/>
            <person name="Adam C."/>
            <person name="Daum C."/>
            <person name="Floudas D."/>
            <person name="Sun H."/>
            <person name="Yadav J.S."/>
            <person name="Pangilinan J."/>
            <person name="Larsson K.H."/>
            <person name="Matsuura K."/>
            <person name="Barry K."/>
            <person name="Labutti K."/>
            <person name="Kuo R."/>
            <person name="Ohm R.A."/>
            <person name="Bhattacharya S.S."/>
            <person name="Shirouzu T."/>
            <person name="Yoshinaga Y."/>
            <person name="Martin F.M."/>
            <person name="Grigoriev I.V."/>
            <person name="Hibbett D.S."/>
        </authorList>
    </citation>
    <scope>NUCLEOTIDE SEQUENCE [LARGE SCALE GENOMIC DNA]</scope>
    <source>
        <strain evidence="1 2">HHB12733</strain>
    </source>
</reference>
<gene>
    <name evidence="1" type="ORF">CALCODRAFT_502819</name>
</gene>
<dbReference type="Proteomes" id="UP000076842">
    <property type="component" value="Unassembled WGS sequence"/>
</dbReference>
<evidence type="ECO:0000313" key="1">
    <source>
        <dbReference type="EMBL" id="KZT52033.1"/>
    </source>
</evidence>
<organism evidence="1 2">
    <name type="scientific">Calocera cornea HHB12733</name>
    <dbReference type="NCBI Taxonomy" id="1353952"/>
    <lineage>
        <taxon>Eukaryota</taxon>
        <taxon>Fungi</taxon>
        <taxon>Dikarya</taxon>
        <taxon>Basidiomycota</taxon>
        <taxon>Agaricomycotina</taxon>
        <taxon>Dacrymycetes</taxon>
        <taxon>Dacrymycetales</taxon>
        <taxon>Dacrymycetaceae</taxon>
        <taxon>Calocera</taxon>
    </lineage>
</organism>
<dbReference type="EMBL" id="KV424081">
    <property type="protein sequence ID" value="KZT52033.1"/>
    <property type="molecule type" value="Genomic_DNA"/>
</dbReference>
<proteinExistence type="predicted"/>